<dbReference type="Gene3D" id="2.40.160.10">
    <property type="entry name" value="Porin"/>
    <property type="match status" value="1"/>
</dbReference>
<evidence type="ECO:0000256" key="1">
    <source>
        <dbReference type="SAM" id="SignalP"/>
    </source>
</evidence>
<dbReference type="AlphaFoldDB" id="A0A1I5UXB5"/>
<evidence type="ECO:0000259" key="2">
    <source>
        <dbReference type="Pfam" id="PF13609"/>
    </source>
</evidence>
<reference evidence="4" key="1">
    <citation type="submission" date="2016-10" db="EMBL/GenBank/DDBJ databases">
        <authorList>
            <person name="Varghese N."/>
            <person name="Submissions S."/>
        </authorList>
    </citation>
    <scope>NUCLEOTIDE SEQUENCE [LARGE SCALE GENOMIC DNA]</scope>
    <source>
        <strain evidence="4">JCM 10271</strain>
    </source>
</reference>
<organism evidence="3 4">
    <name type="scientific">Roseivivax halotolerans</name>
    <dbReference type="NCBI Taxonomy" id="93684"/>
    <lineage>
        <taxon>Bacteria</taxon>
        <taxon>Pseudomonadati</taxon>
        <taxon>Pseudomonadota</taxon>
        <taxon>Alphaproteobacteria</taxon>
        <taxon>Rhodobacterales</taxon>
        <taxon>Roseobacteraceae</taxon>
        <taxon>Roseivivax</taxon>
    </lineage>
</organism>
<dbReference type="Proteomes" id="UP000243106">
    <property type="component" value="Unassembled WGS sequence"/>
</dbReference>
<dbReference type="EMBL" id="FOXV01000001">
    <property type="protein sequence ID" value="SFP99870.1"/>
    <property type="molecule type" value="Genomic_DNA"/>
</dbReference>
<dbReference type="InterPro" id="IPR023614">
    <property type="entry name" value="Porin_dom_sf"/>
</dbReference>
<dbReference type="STRING" id="93684.SAMN05421853_101216"/>
<name>A0A1I5UXB5_9RHOB</name>
<dbReference type="InterPro" id="IPR033900">
    <property type="entry name" value="Gram_neg_porin_domain"/>
</dbReference>
<dbReference type="SUPFAM" id="SSF56935">
    <property type="entry name" value="Porins"/>
    <property type="match status" value="1"/>
</dbReference>
<proteinExistence type="predicted"/>
<feature type="signal peptide" evidence="1">
    <location>
        <begin position="1"/>
        <end position="20"/>
    </location>
</feature>
<sequence>MKKLLLASTALVATAGVAQADIALTGGAEMGIFDNGNDDTQFFTDLELRFTFSGEADNGLSFGATIDLDEANANGVHENPALQGGEAIFVSFGGATLTMGDTDGALDARSPEAKVGGASSLADDETIHLGYNPDDGYAIFGGGGLAIDGAGDGQVARFDYTVGGLILSASVEQYSDGNDNTNNFDFDLFGGLVEGNRGGINGNLGSAINVVDGNADVGEVFGVGASYATSFGGADLLLGAGYQTSENLASTASIGANMTFSNGFSAGLSFAQTQIDDTLESAIETALVTGIGGGAVRPSIDTTISHFGVGVGYEMNALAIGLNYGRYESDEIEVDGYGLAVAYDLGGGLSLNAGYGYSDADIDFTTADYDDDFDTFSLGARMSF</sequence>
<dbReference type="RefSeq" id="WP_093008937.1">
    <property type="nucleotide sequence ID" value="NZ_FOXV01000001.1"/>
</dbReference>
<evidence type="ECO:0000313" key="4">
    <source>
        <dbReference type="Proteomes" id="UP000243106"/>
    </source>
</evidence>
<gene>
    <name evidence="3" type="ORF">SAMN05421853_101216</name>
</gene>
<protein>
    <submittedName>
        <fullName evidence="3">Outer membrane protein OmpU</fullName>
    </submittedName>
</protein>
<keyword evidence="4" id="KW-1185">Reference proteome</keyword>
<evidence type="ECO:0000313" key="3">
    <source>
        <dbReference type="EMBL" id="SFP99870.1"/>
    </source>
</evidence>
<dbReference type="Pfam" id="PF13609">
    <property type="entry name" value="Porin_4"/>
    <property type="match status" value="1"/>
</dbReference>
<accession>A0A1I5UXB5</accession>
<feature type="domain" description="Porin" evidence="2">
    <location>
        <begin position="7"/>
        <end position="361"/>
    </location>
</feature>
<keyword evidence="1" id="KW-0732">Signal</keyword>
<feature type="chain" id="PRO_5017451038" evidence="1">
    <location>
        <begin position="21"/>
        <end position="384"/>
    </location>
</feature>
<dbReference type="GO" id="GO:0015288">
    <property type="term" value="F:porin activity"/>
    <property type="evidence" value="ECO:0007669"/>
    <property type="project" value="InterPro"/>
</dbReference>
<dbReference type="GO" id="GO:0016020">
    <property type="term" value="C:membrane"/>
    <property type="evidence" value="ECO:0007669"/>
    <property type="project" value="InterPro"/>
</dbReference>